<protein>
    <submittedName>
        <fullName evidence="1">Uncharacterized protein</fullName>
    </submittedName>
</protein>
<evidence type="ECO:0000313" key="2">
    <source>
        <dbReference type="Proteomes" id="UP001060085"/>
    </source>
</evidence>
<proteinExistence type="predicted"/>
<gene>
    <name evidence="1" type="ORF">M9H77_11736</name>
</gene>
<dbReference type="Proteomes" id="UP001060085">
    <property type="component" value="Linkage Group LG03"/>
</dbReference>
<evidence type="ECO:0000313" key="1">
    <source>
        <dbReference type="EMBL" id="KAI5671372.1"/>
    </source>
</evidence>
<accession>A0ACC0BFH3</accession>
<organism evidence="1 2">
    <name type="scientific">Catharanthus roseus</name>
    <name type="common">Madagascar periwinkle</name>
    <name type="synonym">Vinca rosea</name>
    <dbReference type="NCBI Taxonomy" id="4058"/>
    <lineage>
        <taxon>Eukaryota</taxon>
        <taxon>Viridiplantae</taxon>
        <taxon>Streptophyta</taxon>
        <taxon>Embryophyta</taxon>
        <taxon>Tracheophyta</taxon>
        <taxon>Spermatophyta</taxon>
        <taxon>Magnoliopsida</taxon>
        <taxon>eudicotyledons</taxon>
        <taxon>Gunneridae</taxon>
        <taxon>Pentapetalae</taxon>
        <taxon>asterids</taxon>
        <taxon>lamiids</taxon>
        <taxon>Gentianales</taxon>
        <taxon>Apocynaceae</taxon>
        <taxon>Rauvolfioideae</taxon>
        <taxon>Vinceae</taxon>
        <taxon>Catharanthinae</taxon>
        <taxon>Catharanthus</taxon>
    </lineage>
</organism>
<reference evidence="2" key="1">
    <citation type="journal article" date="2023" name="Nat. Plants">
        <title>Single-cell RNA sequencing provides a high-resolution roadmap for understanding the multicellular compartmentation of specialized metabolism.</title>
        <authorList>
            <person name="Sun S."/>
            <person name="Shen X."/>
            <person name="Li Y."/>
            <person name="Li Y."/>
            <person name="Wang S."/>
            <person name="Li R."/>
            <person name="Zhang H."/>
            <person name="Shen G."/>
            <person name="Guo B."/>
            <person name="Wei J."/>
            <person name="Xu J."/>
            <person name="St-Pierre B."/>
            <person name="Chen S."/>
            <person name="Sun C."/>
        </authorList>
    </citation>
    <scope>NUCLEOTIDE SEQUENCE [LARGE SCALE GENOMIC DNA]</scope>
</reference>
<dbReference type="EMBL" id="CM044703">
    <property type="protein sequence ID" value="KAI5671372.1"/>
    <property type="molecule type" value="Genomic_DNA"/>
</dbReference>
<sequence length="314" mass="36293">MPMLEREGHGEAGGSSRGSKKGKGKQVARSETPLDKFISVQAAANYEDWTQKKRKIAPGHRVDLSDMGGMEIIPALFHDIGWGYLLIVNELFYPMMLYEFYSNQQRGCAFTQKNKKCFDPSLYNEKRFEEIFTKRIMLKRSEDRTIDKHDAYGRILHHIISNIVIPNVGDKSYITNMHSFVMLAMHEHRKINFGYIAMEHMLATQSSSTKCCPTVVFLPRCSNIFKITYFGPNDHIGIGKIYNQNTFKRMGFSRNEDRRLIRGGQEEDSENCKEEEEDEGNEPENMMKMKQIGDSKGNEVKEETRKDGRRFIFG</sequence>
<name>A0ACC0BFH3_CATRO</name>
<keyword evidence="2" id="KW-1185">Reference proteome</keyword>
<comment type="caution">
    <text evidence="1">The sequence shown here is derived from an EMBL/GenBank/DDBJ whole genome shotgun (WGS) entry which is preliminary data.</text>
</comment>